<dbReference type="InterPro" id="IPR003599">
    <property type="entry name" value="Ig_sub"/>
</dbReference>
<reference evidence="10" key="1">
    <citation type="submission" date="2025-08" db="UniProtKB">
        <authorList>
            <consortium name="RefSeq"/>
        </authorList>
    </citation>
    <scope>IDENTIFICATION</scope>
</reference>
<dbReference type="PANTHER" id="PTHR12035">
    <property type="entry name" value="SIALIC ACID BINDING IMMUNOGLOBULIN-LIKE LECTIN"/>
    <property type="match status" value="1"/>
</dbReference>
<evidence type="ECO:0000256" key="5">
    <source>
        <dbReference type="ARBA" id="ARBA00022989"/>
    </source>
</evidence>
<accession>A0ABM1KW79</accession>
<feature type="domain" description="Ig-like" evidence="8">
    <location>
        <begin position="272"/>
        <end position="351"/>
    </location>
</feature>
<dbReference type="GeneID" id="107119866"/>
<dbReference type="SMART" id="SM00408">
    <property type="entry name" value="IGc2"/>
    <property type="match status" value="2"/>
</dbReference>
<evidence type="ECO:0000256" key="2">
    <source>
        <dbReference type="ARBA" id="ARBA00022692"/>
    </source>
</evidence>
<gene>
    <name evidence="10" type="primary">LOC107119866</name>
</gene>
<evidence type="ECO:0000256" key="6">
    <source>
        <dbReference type="ARBA" id="ARBA00023136"/>
    </source>
</evidence>
<organism evidence="9 10">
    <name type="scientific">Gekko japonicus</name>
    <name type="common">Schlegel's Japanese gecko</name>
    <dbReference type="NCBI Taxonomy" id="146911"/>
    <lineage>
        <taxon>Eukaryota</taxon>
        <taxon>Metazoa</taxon>
        <taxon>Chordata</taxon>
        <taxon>Craniata</taxon>
        <taxon>Vertebrata</taxon>
        <taxon>Euteleostomi</taxon>
        <taxon>Lepidosauria</taxon>
        <taxon>Squamata</taxon>
        <taxon>Bifurcata</taxon>
        <taxon>Gekkota</taxon>
        <taxon>Gekkonidae</taxon>
        <taxon>Gekkoninae</taxon>
        <taxon>Gekko</taxon>
    </lineage>
</organism>
<dbReference type="PROSITE" id="PS50835">
    <property type="entry name" value="IG_LIKE"/>
    <property type="match status" value="2"/>
</dbReference>
<evidence type="ECO:0000313" key="9">
    <source>
        <dbReference type="Proteomes" id="UP000694871"/>
    </source>
</evidence>
<dbReference type="Gene3D" id="2.60.40.10">
    <property type="entry name" value="Immunoglobulins"/>
    <property type="match status" value="4"/>
</dbReference>
<keyword evidence="3" id="KW-0430">Lectin</keyword>
<dbReference type="SMART" id="SM00406">
    <property type="entry name" value="IGv"/>
    <property type="match status" value="3"/>
</dbReference>
<keyword evidence="9" id="KW-1185">Reference proteome</keyword>
<comment type="subcellular location">
    <subcellularLocation>
        <location evidence="1">Membrane</location>
        <topology evidence="1">Single-pass type I membrane protein</topology>
    </subcellularLocation>
</comment>
<comment type="similarity">
    <text evidence="7">Belongs to the immunoglobulin superfamily. SIGLEC (sialic acid binding Ig-like lectin) family.</text>
</comment>
<dbReference type="InterPro" id="IPR013106">
    <property type="entry name" value="Ig_V-set"/>
</dbReference>
<keyword evidence="6" id="KW-0472">Membrane</keyword>
<dbReference type="RefSeq" id="XP_015277966.1">
    <property type="nucleotide sequence ID" value="XM_015422480.1"/>
</dbReference>
<dbReference type="Proteomes" id="UP000694871">
    <property type="component" value="Unplaced"/>
</dbReference>
<sequence length="641" mass="72907">MTSGVQCRTREYSLEVPSQVTVQDGLCVHIPCQFTYPESHNGQHAPLYGYWYAEDKPSRQPCLVATSNPGRIHEIDPRVRRRFEVSGPKLNSGDCSLTINEAEAADQTIYHFQMEKGHRRWSYSAARERLSVIVTVLKNFQTESHNSVEGCMYFIPTVEDHRKNVTCGITYGEGSNHRSVEKTVMLNIHHPPRILPFSGHIQDRRGDANPLSNQTWERTPSHSIRVHISNNELKISGLRLEDQGKHECLARNREGGIPASFYLHEHDVQNFPDVSDSQIVTWTDDSLLVRCEADANPPSNQTWVRAPSHSSRLHISNNELKISGLRLEDTGKYECQARNQEGTSRASFYLHVQGVQCKKNGYNLEVSSQVTVQVGLRVHIPCNFTYDASRDDPRAQLYGYWYMEEKRRRRPRLVATSNPDRIKEIDPRVRRRFEVSGPKLNQSDCSLTIHDAEAADQATYHFRMEKGRNKYSYSAAGEKLSVIVTEKPPDVTVSGLLRAGQEARITCIAHRRPSSDQPKITWTGIPRGESIQRVSSNRVESHVDFTPTAADHLQNVTCKATYFRVPEYMTVNRTVTLSVNYPPRKLQFSGHLTRPNGDVQDFTNFSQIVPREGDSLLVRCEADSNPESFVGWKLRFPGTHI</sequence>
<name>A0ABM1KW79_GEKJA</name>
<dbReference type="InterPro" id="IPR051036">
    <property type="entry name" value="SIGLEC"/>
</dbReference>
<dbReference type="Pfam" id="PF07686">
    <property type="entry name" value="V-set"/>
    <property type="match status" value="2"/>
</dbReference>
<evidence type="ECO:0000256" key="7">
    <source>
        <dbReference type="ARBA" id="ARBA00038361"/>
    </source>
</evidence>
<evidence type="ECO:0000259" key="8">
    <source>
        <dbReference type="PROSITE" id="PS50835"/>
    </source>
</evidence>
<protein>
    <submittedName>
        <fullName evidence="10">Sialic acid-binding Ig-like lectin 12</fullName>
    </submittedName>
</protein>
<dbReference type="InterPro" id="IPR036179">
    <property type="entry name" value="Ig-like_dom_sf"/>
</dbReference>
<keyword evidence="2" id="KW-0812">Transmembrane</keyword>
<dbReference type="Pfam" id="PF13927">
    <property type="entry name" value="Ig_3"/>
    <property type="match status" value="1"/>
</dbReference>
<evidence type="ECO:0000256" key="3">
    <source>
        <dbReference type="ARBA" id="ARBA00022734"/>
    </source>
</evidence>
<evidence type="ECO:0000256" key="1">
    <source>
        <dbReference type="ARBA" id="ARBA00004479"/>
    </source>
</evidence>
<proteinExistence type="inferred from homology"/>
<feature type="domain" description="Ig-like" evidence="8">
    <location>
        <begin position="489"/>
        <end position="576"/>
    </location>
</feature>
<dbReference type="InterPro" id="IPR013783">
    <property type="entry name" value="Ig-like_fold"/>
</dbReference>
<keyword evidence="4" id="KW-0130">Cell adhesion</keyword>
<dbReference type="SMART" id="SM00409">
    <property type="entry name" value="IG"/>
    <property type="match status" value="5"/>
</dbReference>
<dbReference type="PANTHER" id="PTHR12035:SF125">
    <property type="entry name" value="SIALIC ACID-BINDING IG-LIKE LECTIN 5"/>
    <property type="match status" value="1"/>
</dbReference>
<dbReference type="SUPFAM" id="SSF48726">
    <property type="entry name" value="Immunoglobulin"/>
    <property type="match status" value="5"/>
</dbReference>
<evidence type="ECO:0000256" key="4">
    <source>
        <dbReference type="ARBA" id="ARBA00022889"/>
    </source>
</evidence>
<dbReference type="InterPro" id="IPR003598">
    <property type="entry name" value="Ig_sub2"/>
</dbReference>
<dbReference type="InterPro" id="IPR007110">
    <property type="entry name" value="Ig-like_dom"/>
</dbReference>
<keyword evidence="5" id="KW-1133">Transmembrane helix</keyword>
<evidence type="ECO:0000313" key="10">
    <source>
        <dbReference type="RefSeq" id="XP_015277966.1"/>
    </source>
</evidence>